<dbReference type="Gene3D" id="3.40.50.11060">
    <property type="entry name" value="GTPase HflX, N-terminal domain"/>
    <property type="match status" value="1"/>
</dbReference>
<comment type="caution">
    <text evidence="10">The sequence shown here is derived from an EMBL/GenBank/DDBJ whole genome shotgun (WGS) entry which is preliminary data.</text>
</comment>
<dbReference type="Gene3D" id="3.40.50.300">
    <property type="entry name" value="P-loop containing nucleotide triphosphate hydrolases"/>
    <property type="match status" value="1"/>
</dbReference>
<evidence type="ECO:0000256" key="2">
    <source>
        <dbReference type="ARBA" id="ARBA00022723"/>
    </source>
</evidence>
<proteinExistence type="inferred from homology"/>
<dbReference type="InterPro" id="IPR006073">
    <property type="entry name" value="GTP-bd"/>
</dbReference>
<evidence type="ECO:0000256" key="1">
    <source>
        <dbReference type="ARBA" id="ARBA00022490"/>
    </source>
</evidence>
<dbReference type="InterPro" id="IPR042108">
    <property type="entry name" value="GTPase_HflX_N_sf"/>
</dbReference>
<comment type="similarity">
    <text evidence="6">Belongs to the TRAFAC class OBG-HflX-like GTPase superfamily. HflX GTPase family.</text>
</comment>
<dbReference type="Proteomes" id="UP000252915">
    <property type="component" value="Unassembled WGS sequence"/>
</dbReference>
<feature type="binding site" evidence="7">
    <location>
        <begin position="256"/>
        <end position="259"/>
    </location>
    <ligand>
        <name>GTP</name>
        <dbReference type="ChEBI" id="CHEBI:37565"/>
    </ligand>
</feature>
<dbReference type="GO" id="GO:0003924">
    <property type="term" value="F:GTPase activity"/>
    <property type="evidence" value="ECO:0007669"/>
    <property type="project" value="UniProtKB-UniRule"/>
</dbReference>
<dbReference type="NCBIfam" id="TIGR03156">
    <property type="entry name" value="GTP_HflX"/>
    <property type="match status" value="1"/>
</dbReference>
<comment type="cofactor">
    <cofactor evidence="8">
        <name>Mg(2+)</name>
        <dbReference type="ChEBI" id="CHEBI:18420"/>
    </cofactor>
</comment>
<evidence type="ECO:0000256" key="7">
    <source>
        <dbReference type="PIRSR" id="PIRSR006809-1"/>
    </source>
</evidence>
<keyword evidence="2 8" id="KW-0479">Metal-binding</keyword>
<protein>
    <recommendedName>
        <fullName evidence="6">GTPase HflX</fullName>
    </recommendedName>
    <alternativeName>
        <fullName evidence="6">GTP-binding protein HflX</fullName>
    </alternativeName>
</protein>
<dbReference type="Pfam" id="PF01926">
    <property type="entry name" value="MMR_HSR1"/>
    <property type="match status" value="1"/>
</dbReference>
<gene>
    <name evidence="6 10" type="primary">hflX</name>
    <name evidence="10" type="ORF">DBW92_01980</name>
</gene>
<evidence type="ECO:0000259" key="9">
    <source>
        <dbReference type="PROSITE" id="PS51705"/>
    </source>
</evidence>
<accession>A0A368C5Y2</accession>
<dbReference type="InterPro" id="IPR016496">
    <property type="entry name" value="GTPase_HflX"/>
</dbReference>
<feature type="binding site" evidence="7">
    <location>
        <begin position="234"/>
        <end position="238"/>
    </location>
    <ligand>
        <name>GTP</name>
        <dbReference type="ChEBI" id="CHEBI:37565"/>
    </ligand>
</feature>
<evidence type="ECO:0000256" key="3">
    <source>
        <dbReference type="ARBA" id="ARBA00022741"/>
    </source>
</evidence>
<reference evidence="10 11" key="1">
    <citation type="journal article" date="2018" name="Microbiome">
        <title>Fine metagenomic profile of the Mediterranean stratified and mixed water columns revealed by assembly and recruitment.</title>
        <authorList>
            <person name="Haro-Moreno J.M."/>
            <person name="Lopez-Perez M."/>
            <person name="De La Torre J.R."/>
            <person name="Picazo A."/>
            <person name="Camacho A."/>
            <person name="Rodriguez-Valera F."/>
        </authorList>
    </citation>
    <scope>NUCLEOTIDE SEQUENCE [LARGE SCALE GENOMIC DNA]</scope>
    <source>
        <strain evidence="10">MED-G78</strain>
    </source>
</reference>
<keyword evidence="3 6" id="KW-0547">Nucleotide-binding</keyword>
<feature type="binding site" evidence="8">
    <location>
        <position position="236"/>
    </location>
    <ligand>
        <name>Mg(2+)</name>
        <dbReference type="ChEBI" id="CHEBI:18420"/>
    </ligand>
</feature>
<dbReference type="SUPFAM" id="SSF52540">
    <property type="entry name" value="P-loop containing nucleoside triphosphate hydrolases"/>
    <property type="match status" value="1"/>
</dbReference>
<dbReference type="AlphaFoldDB" id="A0A368C5Y2"/>
<dbReference type="HAMAP" id="MF_00900">
    <property type="entry name" value="GTPase_HflX"/>
    <property type="match status" value="1"/>
</dbReference>
<dbReference type="Gene3D" id="6.10.250.2860">
    <property type="match status" value="1"/>
</dbReference>
<comment type="function">
    <text evidence="6">GTPase that associates with the 50S ribosomal subunit and may have a role during protein synthesis or ribosome biogenesis.</text>
</comment>
<name>A0A368C5Y2_9GAMM</name>
<dbReference type="Pfam" id="PF16360">
    <property type="entry name" value="GTP-bdg_M"/>
    <property type="match status" value="1"/>
</dbReference>
<dbReference type="InterPro" id="IPR032305">
    <property type="entry name" value="GTP-bd_M"/>
</dbReference>
<evidence type="ECO:0000256" key="5">
    <source>
        <dbReference type="ARBA" id="ARBA00023134"/>
    </source>
</evidence>
<evidence type="ECO:0000256" key="8">
    <source>
        <dbReference type="PIRSR" id="PIRSR006809-2"/>
    </source>
</evidence>
<evidence type="ECO:0000313" key="10">
    <source>
        <dbReference type="EMBL" id="RCL44998.1"/>
    </source>
</evidence>
<dbReference type="GO" id="GO:0005737">
    <property type="term" value="C:cytoplasm"/>
    <property type="evidence" value="ECO:0007669"/>
    <property type="project" value="UniProtKB-SubCell"/>
</dbReference>
<dbReference type="PANTHER" id="PTHR10229:SF0">
    <property type="entry name" value="GTP-BINDING PROTEIN 6-RELATED"/>
    <property type="match status" value="1"/>
</dbReference>
<feature type="binding site" evidence="7">
    <location>
        <begin position="209"/>
        <end position="216"/>
    </location>
    <ligand>
        <name>GTP</name>
        <dbReference type="ChEBI" id="CHEBI:37565"/>
    </ligand>
</feature>
<evidence type="ECO:0000256" key="4">
    <source>
        <dbReference type="ARBA" id="ARBA00022842"/>
    </source>
</evidence>
<dbReference type="Pfam" id="PF13167">
    <property type="entry name" value="GTP-bdg_N"/>
    <property type="match status" value="1"/>
</dbReference>
<feature type="binding site" evidence="8">
    <location>
        <position position="216"/>
    </location>
    <ligand>
        <name>Mg(2+)</name>
        <dbReference type="ChEBI" id="CHEBI:18420"/>
    </ligand>
</feature>
<evidence type="ECO:0000256" key="6">
    <source>
        <dbReference type="HAMAP-Rule" id="MF_00900"/>
    </source>
</evidence>
<dbReference type="CDD" id="cd01878">
    <property type="entry name" value="HflX"/>
    <property type="match status" value="1"/>
</dbReference>
<comment type="subcellular location">
    <subcellularLocation>
        <location evidence="6">Cytoplasm</location>
    </subcellularLocation>
    <text evidence="6">May associate with membranes.</text>
</comment>
<dbReference type="GO" id="GO:0043022">
    <property type="term" value="F:ribosome binding"/>
    <property type="evidence" value="ECO:0007669"/>
    <property type="project" value="TreeGrafter"/>
</dbReference>
<dbReference type="PRINTS" id="PR00326">
    <property type="entry name" value="GTP1OBG"/>
</dbReference>
<dbReference type="GO" id="GO:0046872">
    <property type="term" value="F:metal ion binding"/>
    <property type="evidence" value="ECO:0007669"/>
    <property type="project" value="UniProtKB-KW"/>
</dbReference>
<keyword evidence="4 8" id="KW-0460">Magnesium</keyword>
<dbReference type="InterPro" id="IPR030394">
    <property type="entry name" value="G_HFLX_dom"/>
</dbReference>
<dbReference type="FunFam" id="3.40.50.11060:FF:000001">
    <property type="entry name" value="GTPase HflX"/>
    <property type="match status" value="1"/>
</dbReference>
<dbReference type="PROSITE" id="PS51705">
    <property type="entry name" value="G_HFLX"/>
    <property type="match status" value="1"/>
</dbReference>
<keyword evidence="5 6" id="KW-0342">GTP-binding</keyword>
<feature type="domain" description="Hflx-type G" evidence="9">
    <location>
        <begin position="203"/>
        <end position="368"/>
    </location>
</feature>
<dbReference type="GO" id="GO:0005525">
    <property type="term" value="F:GTP binding"/>
    <property type="evidence" value="ECO:0007669"/>
    <property type="project" value="UniProtKB-UniRule"/>
</dbReference>
<dbReference type="InterPro" id="IPR025121">
    <property type="entry name" value="GTPase_HflX_N"/>
</dbReference>
<evidence type="ECO:0000313" key="11">
    <source>
        <dbReference type="Proteomes" id="UP000252915"/>
    </source>
</evidence>
<dbReference type="EMBL" id="QOPI01000006">
    <property type="protein sequence ID" value="RCL44998.1"/>
    <property type="molecule type" value="Genomic_DNA"/>
</dbReference>
<feature type="binding site" evidence="7">
    <location>
        <begin position="322"/>
        <end position="325"/>
    </location>
    <ligand>
        <name>GTP</name>
        <dbReference type="ChEBI" id="CHEBI:37565"/>
    </ligand>
</feature>
<keyword evidence="1 6" id="KW-0963">Cytoplasm</keyword>
<dbReference type="PANTHER" id="PTHR10229">
    <property type="entry name" value="GTP-BINDING PROTEIN HFLX"/>
    <property type="match status" value="1"/>
</dbReference>
<sequence>MFEIPVSTPQKAIIVQIEVTSLQKDQSAINAFAEFKELCKSSGVQILDEISGKQATPIASNFLKKGKIEEIKRSLEETCAEIVIFNHALSPSQERNLENAFKVRVVDRTGLILDIFASRASTHIGKLQVELAQLTHLSTRLIRAWTHLERQKGGIGLRGPGETQLETDKRLINNRIKTIKARLAKSHKQKKINQYSRTKSRNKLVALVGYTNAGKTTLFNRLTDNEQYAADKLFATLDSVTRKNIDPELSSILFSDTVGFISDLPTQLIESFKGTLDELKSADLLLHVVDISDPDYRFKITQVNLLLEELEISNIPQIRINNKSDLKNYKNFQSKSDITLGEIWISAEKNLGLEELREAISNSLFEGIYKGWVTLDATLGNIRSKLYSMGCILEEKINNKGLMYLNINIGNDELHRFLNINGFNLIDDNIDFIK</sequence>
<organism evidence="10 11">
    <name type="scientific">SAR86 cluster bacterium</name>
    <dbReference type="NCBI Taxonomy" id="2030880"/>
    <lineage>
        <taxon>Bacteria</taxon>
        <taxon>Pseudomonadati</taxon>
        <taxon>Pseudomonadota</taxon>
        <taxon>Gammaproteobacteria</taxon>
        <taxon>SAR86 cluster</taxon>
    </lineage>
</organism>
<dbReference type="PIRSF" id="PIRSF006809">
    <property type="entry name" value="GTP-binding_hflX_prd"/>
    <property type="match status" value="1"/>
</dbReference>
<comment type="subunit">
    <text evidence="6">Monomer. Associates with the 50S ribosomal subunit.</text>
</comment>
<dbReference type="InterPro" id="IPR027417">
    <property type="entry name" value="P-loop_NTPase"/>
</dbReference>